<dbReference type="GO" id="GO:0015031">
    <property type="term" value="P:protein transport"/>
    <property type="evidence" value="ECO:0007669"/>
    <property type="project" value="UniProtKB-KW"/>
</dbReference>
<evidence type="ECO:0000256" key="3">
    <source>
        <dbReference type="ARBA" id="ARBA00022448"/>
    </source>
</evidence>
<organism evidence="12 13">
    <name type="scientific">Candida maltosa (strain Xu316)</name>
    <name type="common">Yeast</name>
    <dbReference type="NCBI Taxonomy" id="1245528"/>
    <lineage>
        <taxon>Eukaryota</taxon>
        <taxon>Fungi</taxon>
        <taxon>Dikarya</taxon>
        <taxon>Ascomycota</taxon>
        <taxon>Saccharomycotina</taxon>
        <taxon>Pichiomycetes</taxon>
        <taxon>Debaryomycetaceae</taxon>
        <taxon>Candida/Lodderomyces clade</taxon>
        <taxon>Candida</taxon>
    </lineage>
</organism>
<keyword evidence="3" id="KW-0813">Transport</keyword>
<feature type="transmembrane region" description="Helical" evidence="11">
    <location>
        <begin position="735"/>
        <end position="753"/>
    </location>
</feature>
<dbReference type="Proteomes" id="UP000011777">
    <property type="component" value="Unassembled WGS sequence"/>
</dbReference>
<dbReference type="NCBIfam" id="TIGR00728">
    <property type="entry name" value="OPT_sfam"/>
    <property type="match status" value="1"/>
</dbReference>
<keyword evidence="4 11" id="KW-0812">Transmembrane</keyword>
<feature type="transmembrane region" description="Helical" evidence="11">
    <location>
        <begin position="406"/>
        <end position="425"/>
    </location>
</feature>
<feature type="transmembrane region" description="Helical" evidence="11">
    <location>
        <begin position="845"/>
        <end position="867"/>
    </location>
</feature>
<keyword evidence="9" id="KW-0175">Coiled coil</keyword>
<evidence type="ECO:0000256" key="5">
    <source>
        <dbReference type="ARBA" id="ARBA00022856"/>
    </source>
</evidence>
<feature type="transmembrane region" description="Helical" evidence="11">
    <location>
        <begin position="625"/>
        <end position="645"/>
    </location>
</feature>
<dbReference type="OrthoDB" id="9986677at2759"/>
<feature type="transmembrane region" description="Helical" evidence="11">
    <location>
        <begin position="262"/>
        <end position="285"/>
    </location>
</feature>
<feature type="transmembrane region" description="Helical" evidence="11">
    <location>
        <begin position="306"/>
        <end position="326"/>
    </location>
</feature>
<gene>
    <name evidence="12" type="ORF">G210_0593</name>
</gene>
<dbReference type="HOGENOM" id="CLU_004965_1_0_1"/>
<evidence type="ECO:0000256" key="7">
    <source>
        <dbReference type="ARBA" id="ARBA00022989"/>
    </source>
</evidence>
<dbReference type="NCBIfam" id="TIGR00727">
    <property type="entry name" value="ISP4_OPT"/>
    <property type="match status" value="1"/>
</dbReference>
<evidence type="ECO:0000256" key="10">
    <source>
        <dbReference type="SAM" id="MobiDB-lite"/>
    </source>
</evidence>
<feature type="transmembrane region" description="Helical" evidence="11">
    <location>
        <begin position="483"/>
        <end position="505"/>
    </location>
</feature>
<keyword evidence="8 11" id="KW-0472">Membrane</keyword>
<comment type="similarity">
    <text evidence="2">Belongs to the oligopeptide OPT transporter family.</text>
</comment>
<feature type="transmembrane region" description="Helical" evidence="11">
    <location>
        <begin position="346"/>
        <end position="366"/>
    </location>
</feature>
<keyword evidence="7 11" id="KW-1133">Transmembrane helix</keyword>
<feature type="compositionally biased region" description="Polar residues" evidence="10">
    <location>
        <begin position="1027"/>
        <end position="1045"/>
    </location>
</feature>
<keyword evidence="13" id="KW-1185">Reference proteome</keyword>
<feature type="coiled-coil region" evidence="9">
    <location>
        <begin position="1063"/>
        <end position="1097"/>
    </location>
</feature>
<evidence type="ECO:0000256" key="2">
    <source>
        <dbReference type="ARBA" id="ARBA00008807"/>
    </source>
</evidence>
<evidence type="ECO:0000256" key="4">
    <source>
        <dbReference type="ARBA" id="ARBA00022692"/>
    </source>
</evidence>
<keyword evidence="5" id="KW-0571">Peptide transport</keyword>
<dbReference type="GO" id="GO:0016020">
    <property type="term" value="C:membrane"/>
    <property type="evidence" value="ECO:0007669"/>
    <property type="project" value="UniProtKB-SubCell"/>
</dbReference>
<evidence type="ECO:0000313" key="12">
    <source>
        <dbReference type="EMBL" id="EMG48793.1"/>
    </source>
</evidence>
<dbReference type="GO" id="GO:0035673">
    <property type="term" value="F:oligopeptide transmembrane transporter activity"/>
    <property type="evidence" value="ECO:0007669"/>
    <property type="project" value="InterPro"/>
</dbReference>
<reference evidence="12 13" key="1">
    <citation type="submission" date="2013-02" db="EMBL/GenBank/DDBJ databases">
        <title>Genome sequence of Candida maltosa Xu316, a potential industrial strain for xylitol and ethanol production.</title>
        <authorList>
            <person name="Yu J."/>
            <person name="Wang Q."/>
            <person name="Geng X."/>
            <person name="Bao W."/>
            <person name="He P."/>
            <person name="Cai J."/>
        </authorList>
    </citation>
    <scope>NUCLEOTIDE SEQUENCE [LARGE SCALE GENOMIC DNA]</scope>
    <source>
        <strain evidence="13">Xu316</strain>
    </source>
</reference>
<accession>M3J9K1</accession>
<evidence type="ECO:0000256" key="1">
    <source>
        <dbReference type="ARBA" id="ARBA00004141"/>
    </source>
</evidence>
<dbReference type="InterPro" id="IPR004648">
    <property type="entry name" value="Oligpept_transpt"/>
</dbReference>
<comment type="subcellular location">
    <subcellularLocation>
        <location evidence="1">Membrane</location>
        <topology evidence="1">Multi-pass membrane protein</topology>
    </subcellularLocation>
</comment>
<dbReference type="PANTHER" id="PTHR22601">
    <property type="entry name" value="ISP4 LIKE PROTEIN"/>
    <property type="match status" value="1"/>
</dbReference>
<dbReference type="eggNOG" id="KOG2262">
    <property type="taxonomic scope" value="Eukaryota"/>
</dbReference>
<evidence type="ECO:0000256" key="9">
    <source>
        <dbReference type="SAM" id="Coils"/>
    </source>
</evidence>
<dbReference type="Pfam" id="PF03169">
    <property type="entry name" value="OPT"/>
    <property type="match status" value="1"/>
</dbReference>
<name>M3J9K1_CANMX</name>
<evidence type="ECO:0000256" key="6">
    <source>
        <dbReference type="ARBA" id="ARBA00022927"/>
    </source>
</evidence>
<evidence type="ECO:0000313" key="13">
    <source>
        <dbReference type="Proteomes" id="UP000011777"/>
    </source>
</evidence>
<comment type="caution">
    <text evidence="12">The sequence shown here is derived from an EMBL/GenBank/DDBJ whole genome shotgun (WGS) entry which is preliminary data.</text>
</comment>
<sequence length="1365" mass="157380">MGKKEPEPLTNEHIFGAITSIGSYHDVRDHEINIQERSLIAYTLSKVAITLSESQKWFVLKRLHFDHLVTYKDLPLNIAFIFEKLESVDTKESVSILKRAIREHATDVNLPEKDMSLWKDLVAYKGPKKTDLFCYLPEEEYRNDGTNKSITNLSQSSVSDRKLLRLERLSVDYEKRETAMNDDEESLRGGDGYHDIVDWDLQVRLEAVIISYWSPYPEVRAITYPFDDPTIPVETFRVYLIGIMWTVIGAVMNQSFAEHRTAVLITMPVIQFFLYPFGVFCEWGLPEWKFKIWKYTININPGIFNFKEMMLATIFCNITGNVTSYAATNILMQKSELFYNNQWADFGYQVLLIFSSNLLGVGLAGLMRKFVVYPVKAMWPSILPGIALNRTMVTYAKRENINGWSISAYSFFFSVFGISFFYFWIPDYLFTAVSQFNWMTWIKPDNLNLAAVTGSIGGLGLNPVPTFDWKHISLLLQPLQVPLYNPVNNIIGMFIGFFCIIGVWYSNYKWTGFLPINSKQVFTNTGEPYSLKSILTNNNSNSIDRTRFKQMGAPFYSAGNLVVYGAYYAIYPFHIVYEFAIHYQDMWHACKSYWRLARDPRRSTYDGYYDPHSTMMKAYPEVPEWVYLIVLIIALVLAIICVQIYPADTPVWTIFFILAISVIFLIPLTTILARTGFTFGISVLLELIIGYAIPGNGLAMAFTKLLSTTVTDQAQKFSNDLKQGHYAKLPPWSVFRVQIVSIIISSFVQLGMLHYQMNGGIKDYCDPSNSQNFTCPNANSLFTDSVVWGIIGPREMLDHLYPILKWCFLIGFLLAFPCIAIKKWGPWNLVKYFEPSVVIGGFLNYAPYNLSYYIPGLYVAFAFMYYVRKRYEAWWSKYIYLLSTGLNASVGLSGIIIFFAVMYHEKKLDWWGNSVSYKGYDGNMTGWLNATTDAPDGYFGPRTTDYFINDDSKSYINESPATSTYPTPPGALSPMESEAFYRRFDALDPGNASTMETPTKTNQSMNKPILENSTFVQPVSERRKVSDSTTGTNCNKEENASTAPTTPRFVHEKPQTSFIDGEVDKLVKENNKLKSALEEMRNEYVKTIERYDQQRQSDEHKIQDLSGMLKQESDKRVQLEVMMKREIHEKEILEIEVKKLAAKNEVLEDSQKHMEKGQKRMEETQKQMNELLTHYKEMTKMISVKANDSSSDVNSPKKVVDHDVQTDNFVGGKSSTEKNDTCLHKCNYTNNDDVKTTNETHLYPEFTYAFVDQEILHLYKQLDLEAVDKLSKRDLQYFVKKTMCDFMVNFKDLNVSIRRLARFIYVCFRYVNELHLVLYPGIKMKSSDYYRGRVYRNGVIDEEMVGLSECLELMKVKIQEMINRS</sequence>
<dbReference type="OMA" id="VERMPSI"/>
<dbReference type="EMBL" id="AOGT01000977">
    <property type="protein sequence ID" value="EMG48793.1"/>
    <property type="molecule type" value="Genomic_DNA"/>
</dbReference>
<feature type="coiled-coil region" evidence="9">
    <location>
        <begin position="1123"/>
        <end position="1181"/>
    </location>
</feature>
<feature type="transmembrane region" description="Helical" evidence="11">
    <location>
        <begin position="238"/>
        <end position="256"/>
    </location>
</feature>
<keyword evidence="6" id="KW-0653">Protein transport</keyword>
<dbReference type="InterPro" id="IPR004813">
    <property type="entry name" value="OPT"/>
</dbReference>
<evidence type="ECO:0000256" key="11">
    <source>
        <dbReference type="SAM" id="Phobius"/>
    </source>
</evidence>
<feature type="region of interest" description="Disordered" evidence="10">
    <location>
        <begin position="1017"/>
        <end position="1054"/>
    </location>
</feature>
<proteinExistence type="inferred from homology"/>
<protein>
    <submittedName>
        <fullName evidence="12">Oligopeptide transporter, putative</fullName>
    </submittedName>
</protein>
<feature type="transmembrane region" description="Helical" evidence="11">
    <location>
        <begin position="803"/>
        <end position="825"/>
    </location>
</feature>
<feature type="transmembrane region" description="Helical" evidence="11">
    <location>
        <begin position="651"/>
        <end position="672"/>
    </location>
</feature>
<evidence type="ECO:0000256" key="8">
    <source>
        <dbReference type="ARBA" id="ARBA00023136"/>
    </source>
</evidence>
<feature type="transmembrane region" description="Helical" evidence="11">
    <location>
        <begin position="679"/>
        <end position="702"/>
    </location>
</feature>
<feature type="transmembrane region" description="Helical" evidence="11">
    <location>
        <begin position="879"/>
        <end position="903"/>
    </location>
</feature>